<accession>A0A9N9RMU7</accession>
<gene>
    <name evidence="1" type="ORF">CHIRRI_LOCUS2952</name>
</gene>
<dbReference type="OrthoDB" id="10524241at2759"/>
<name>A0A9N9RMU7_9DIPT</name>
<dbReference type="Proteomes" id="UP001153620">
    <property type="component" value="Chromosome 1"/>
</dbReference>
<dbReference type="SUPFAM" id="SSF48403">
    <property type="entry name" value="Ankyrin repeat"/>
    <property type="match status" value="1"/>
</dbReference>
<reference evidence="1" key="2">
    <citation type="submission" date="2022-10" db="EMBL/GenBank/DDBJ databases">
        <authorList>
            <consortium name="ENA_rothamsted_submissions"/>
            <consortium name="culmorum"/>
            <person name="King R."/>
        </authorList>
    </citation>
    <scope>NUCLEOTIDE SEQUENCE</scope>
</reference>
<proteinExistence type="predicted"/>
<evidence type="ECO:0000313" key="2">
    <source>
        <dbReference type="Proteomes" id="UP001153620"/>
    </source>
</evidence>
<sequence>MEKEVLIKYESGNEDDEIKGLCKLWLKNLHNFDERKLGQHVVTLVNDISKYIFDSSSDSQKYSNYGAKFIELMKSNNNQTDAIIDVYWIHKHTFSNLKLNDDIGMYEKYFYELILDTSTKSADEKCSHDDVKIIDAGLIGDVLTQEYLATRYVMKNLQNTAGVLNYILVDGKYRNIRNFLDSILKHEDIPVDEFDELIEEFGKSAISLHNCISENQIFLLSFLLTNVINRLDPKTLKHILNSKDSNGNTLFQIACEKRIKFVIEELWILIQKAYETDEKLIEKYLLNKNNNDKNAFMQAFEMPTKYTNIDYANEIKSRTSLQHYYKNPGLLELEMYNFESSLNLLLDIARKNISDKCKKSLIVSFSRKAERCHDTYSYSKNFQEFRYDFLQLRFYCITRISSINTGNISAVTQIYQFLSRYIDQFMYDQGDNEEVIITLYQKLSFDTFLGDFFKVFILNNFSQALAKIKTVESLEKLIDIAKKTLGTKDYHKIITKSGGDGNNALQTVIFGRNVDMFRVIWSSFDYGHKAIANWIIGMNLDKVNSLYIVIYSHQIEMLQIMLEYFSISLEEEQILFIFDNTRKTNYKFIDIAVLFYDQKIFDLIMDFLQRHLSASNLKELVGNGIISQAVTKWQESALPKVLNFIESIFDENEIKDMLFNKNWEGQTAFHVASKNRNLTQLQQLCKFAHYYLSKKDFIDVIKAKDNSEYSLLASDLIPDDVIFNELPKLSNFHSTYPVYEWVPILNLEFPQNAVSIGNDNDGNGLFIAKVYENNEDSNEFEVVALSKSSQINFDNTFVDVLNGRGLAWLSKSSDSITAIKIESNEPSYIAKLDNEIKLISIHTTEDYKILCTNDQKLLDIDDNQYIFTKVN</sequence>
<reference evidence="1" key="1">
    <citation type="submission" date="2022-01" db="EMBL/GenBank/DDBJ databases">
        <authorList>
            <person name="King R."/>
        </authorList>
    </citation>
    <scope>NUCLEOTIDE SEQUENCE</scope>
</reference>
<dbReference type="AlphaFoldDB" id="A0A9N9RMU7"/>
<organism evidence="1 2">
    <name type="scientific">Chironomus riparius</name>
    <dbReference type="NCBI Taxonomy" id="315576"/>
    <lineage>
        <taxon>Eukaryota</taxon>
        <taxon>Metazoa</taxon>
        <taxon>Ecdysozoa</taxon>
        <taxon>Arthropoda</taxon>
        <taxon>Hexapoda</taxon>
        <taxon>Insecta</taxon>
        <taxon>Pterygota</taxon>
        <taxon>Neoptera</taxon>
        <taxon>Endopterygota</taxon>
        <taxon>Diptera</taxon>
        <taxon>Nematocera</taxon>
        <taxon>Chironomoidea</taxon>
        <taxon>Chironomidae</taxon>
        <taxon>Chironominae</taxon>
        <taxon>Chironomus</taxon>
    </lineage>
</organism>
<dbReference type="EMBL" id="OU895877">
    <property type="protein sequence ID" value="CAG9799998.1"/>
    <property type="molecule type" value="Genomic_DNA"/>
</dbReference>
<evidence type="ECO:0000313" key="1">
    <source>
        <dbReference type="EMBL" id="CAG9799998.1"/>
    </source>
</evidence>
<keyword evidence="2" id="KW-1185">Reference proteome</keyword>
<dbReference type="InterPro" id="IPR036770">
    <property type="entry name" value="Ankyrin_rpt-contain_sf"/>
</dbReference>
<protein>
    <submittedName>
        <fullName evidence="1">Uncharacterized protein</fullName>
    </submittedName>
</protein>